<protein>
    <submittedName>
        <fullName evidence="2">Uncharacterized protein</fullName>
    </submittedName>
</protein>
<dbReference type="Proteomes" id="UP000565441">
    <property type="component" value="Unassembled WGS sequence"/>
</dbReference>
<feature type="compositionally biased region" description="Basic and acidic residues" evidence="1">
    <location>
        <begin position="302"/>
        <end position="312"/>
    </location>
</feature>
<feature type="region of interest" description="Disordered" evidence="1">
    <location>
        <begin position="227"/>
        <end position="399"/>
    </location>
</feature>
<organism evidence="2 3">
    <name type="scientific">Tricholomella constricta</name>
    <dbReference type="NCBI Taxonomy" id="117010"/>
    <lineage>
        <taxon>Eukaryota</taxon>
        <taxon>Fungi</taxon>
        <taxon>Dikarya</taxon>
        <taxon>Basidiomycota</taxon>
        <taxon>Agaricomycotina</taxon>
        <taxon>Agaricomycetes</taxon>
        <taxon>Agaricomycetidae</taxon>
        <taxon>Agaricales</taxon>
        <taxon>Tricholomatineae</taxon>
        <taxon>Lyophyllaceae</taxon>
        <taxon>Tricholomella</taxon>
    </lineage>
</organism>
<name>A0A8H5H4A8_9AGAR</name>
<feature type="region of interest" description="Disordered" evidence="1">
    <location>
        <begin position="602"/>
        <end position="623"/>
    </location>
</feature>
<sequence>MHSNFSMSPIALNSSSQLEPVMQHQAVATLLMIENSQAMSLMWSDLQDRYLLNVMTRFENANPAAPITTLILESLPTHDTGFPAVPRQYSAVRAGLQDVRFNWDPQNRLTAGKIWSGIEFLASTEFQGQPVVRHLVIVAASTPFDDTFGMNTTSYSGSTPWHQLAHRLTQADIQCHMVLSPSQDMGPFMTLFSETLRLQNFIEESPSFPIDPRRVLLRLSARSNLYSGAGSVPHTNPTSQRVLPRRNHSFPLPSRPSIDDDMLGLSPPNDTENPPSLVSQLQQVHGLTKKKVYGAKPARKPFFREERVRKESPGAPAPLILPNSRTSGSPRSNGHGRALSNSKASRISRVAQGSPTELQSRRPGLPRRNSRMSSPETDGYPSPTSFSVPSDLSPVSPTTHSQLYIQPAPVVPLQPETSLDPSWGTMQYKPPLNSSLTQTQFPSYSSQSFWQNSATEVSRPSLQNVTAPYTTAAHRPLSLDLGAKVQAPPNGAENTSPYRLPRRSSCPEDEEPFTFNAEYVAATAALFKNEILPSYPDLQPAFEELVSPRRAFYIAQDQGSMPPSPSSPYDPGELYVAAERDELRQQSSSLSLEYPMPAEGSPGLSYATSYSPGSSSSLTGWAG</sequence>
<feature type="compositionally biased region" description="Polar residues" evidence="1">
    <location>
        <begin position="323"/>
        <end position="332"/>
    </location>
</feature>
<feature type="region of interest" description="Disordered" evidence="1">
    <location>
        <begin position="483"/>
        <end position="509"/>
    </location>
</feature>
<feature type="compositionally biased region" description="Polar residues" evidence="1">
    <location>
        <begin position="339"/>
        <end position="358"/>
    </location>
</feature>
<feature type="compositionally biased region" description="Basic residues" evidence="1">
    <location>
        <begin position="287"/>
        <end position="301"/>
    </location>
</feature>
<accession>A0A8H5H4A8</accession>
<reference evidence="2 3" key="1">
    <citation type="journal article" date="2020" name="ISME J.">
        <title>Uncovering the hidden diversity of litter-decomposition mechanisms in mushroom-forming fungi.</title>
        <authorList>
            <person name="Floudas D."/>
            <person name="Bentzer J."/>
            <person name="Ahren D."/>
            <person name="Johansson T."/>
            <person name="Persson P."/>
            <person name="Tunlid A."/>
        </authorList>
    </citation>
    <scope>NUCLEOTIDE SEQUENCE [LARGE SCALE GENOMIC DNA]</scope>
    <source>
        <strain evidence="2 3">CBS 661.87</strain>
    </source>
</reference>
<dbReference type="AlphaFoldDB" id="A0A8H5H4A8"/>
<evidence type="ECO:0000256" key="1">
    <source>
        <dbReference type="SAM" id="MobiDB-lite"/>
    </source>
</evidence>
<feature type="compositionally biased region" description="Polar residues" evidence="1">
    <location>
        <begin position="268"/>
        <end position="285"/>
    </location>
</feature>
<evidence type="ECO:0000313" key="2">
    <source>
        <dbReference type="EMBL" id="KAF5376439.1"/>
    </source>
</evidence>
<comment type="caution">
    <text evidence="2">The sequence shown here is derived from an EMBL/GenBank/DDBJ whole genome shotgun (WGS) entry which is preliminary data.</text>
</comment>
<evidence type="ECO:0000313" key="3">
    <source>
        <dbReference type="Proteomes" id="UP000565441"/>
    </source>
</evidence>
<feature type="compositionally biased region" description="Polar residues" evidence="1">
    <location>
        <begin position="371"/>
        <end position="399"/>
    </location>
</feature>
<gene>
    <name evidence="2" type="ORF">D9615_008679</name>
</gene>
<proteinExistence type="predicted"/>
<keyword evidence="3" id="KW-1185">Reference proteome</keyword>
<feature type="compositionally biased region" description="Low complexity" evidence="1">
    <location>
        <begin position="604"/>
        <end position="623"/>
    </location>
</feature>
<dbReference type="EMBL" id="JAACJP010000028">
    <property type="protein sequence ID" value="KAF5376439.1"/>
    <property type="molecule type" value="Genomic_DNA"/>
</dbReference>
<dbReference type="OrthoDB" id="3263163at2759"/>